<feature type="compositionally biased region" description="Basic and acidic residues" evidence="1">
    <location>
        <begin position="50"/>
        <end position="71"/>
    </location>
</feature>
<feature type="region of interest" description="Disordered" evidence="1">
    <location>
        <begin position="1"/>
        <end position="71"/>
    </location>
</feature>
<keyword evidence="5" id="KW-1185">Reference proteome</keyword>
<reference evidence="2" key="4">
    <citation type="submission" date="2024-05" db="EMBL/GenBank/DDBJ databases">
        <authorList>
            <person name="Sun Q."/>
            <person name="Zhou Y."/>
        </authorList>
    </citation>
    <scope>NUCLEOTIDE SEQUENCE</scope>
    <source>
        <strain evidence="2">CGMCC 1.18437</strain>
    </source>
</reference>
<reference evidence="5" key="2">
    <citation type="journal article" date="2019" name="Int. J. Syst. Evol. Microbiol.">
        <title>The Global Catalogue of Microorganisms (GCM) 10K type strain sequencing project: providing services to taxonomists for standard genome sequencing and annotation.</title>
        <authorList>
            <consortium name="The Broad Institute Genomics Platform"/>
            <consortium name="The Broad Institute Genome Sequencing Center for Infectious Disease"/>
            <person name="Wu L."/>
            <person name="Ma J."/>
        </authorList>
    </citation>
    <scope>NUCLEOTIDE SEQUENCE [LARGE SCALE GENOMIC DNA]</scope>
    <source>
        <strain evidence="5">CGMCC 1.18437</strain>
    </source>
</reference>
<dbReference type="Proteomes" id="UP000539473">
    <property type="component" value="Unassembled WGS sequence"/>
</dbReference>
<comment type="caution">
    <text evidence="3">The sequence shown here is derived from an EMBL/GenBank/DDBJ whole genome shotgun (WGS) entry which is preliminary data.</text>
</comment>
<protein>
    <submittedName>
        <fullName evidence="3">Uncharacterized protein</fullName>
    </submittedName>
</protein>
<dbReference type="EMBL" id="BNAJ01000001">
    <property type="protein sequence ID" value="GHF29303.1"/>
    <property type="molecule type" value="Genomic_DNA"/>
</dbReference>
<evidence type="ECO:0000313" key="5">
    <source>
        <dbReference type="Proteomes" id="UP000619376"/>
    </source>
</evidence>
<dbReference type="AlphaFoldDB" id="A0A7W8KCJ9"/>
<dbReference type="Proteomes" id="UP000619376">
    <property type="component" value="Unassembled WGS sequence"/>
</dbReference>
<reference evidence="2" key="1">
    <citation type="journal article" date="2014" name="Int. J. Syst. Evol. Microbiol.">
        <title>Complete genome of a new Firmicutes species belonging to the dominant human colonic microbiota ('Ruminococcus bicirculans') reveals two chromosomes and a selective capacity to utilize plant glucans.</title>
        <authorList>
            <consortium name="NISC Comparative Sequencing Program"/>
            <person name="Wegmann U."/>
            <person name="Louis P."/>
            <person name="Goesmann A."/>
            <person name="Henrissat B."/>
            <person name="Duncan S.H."/>
            <person name="Flint H.J."/>
        </authorList>
    </citation>
    <scope>NUCLEOTIDE SEQUENCE</scope>
    <source>
        <strain evidence="2">CGMCC 1.18437</strain>
    </source>
</reference>
<evidence type="ECO:0000313" key="3">
    <source>
        <dbReference type="EMBL" id="MBB5375435.1"/>
    </source>
</evidence>
<dbReference type="EMBL" id="JACHFK010000001">
    <property type="protein sequence ID" value="MBB5375435.1"/>
    <property type="molecule type" value="Genomic_DNA"/>
</dbReference>
<organism evidence="3 4">
    <name type="scientific">Deinococcus metalli</name>
    <dbReference type="NCBI Taxonomy" id="1141878"/>
    <lineage>
        <taxon>Bacteria</taxon>
        <taxon>Thermotogati</taxon>
        <taxon>Deinococcota</taxon>
        <taxon>Deinococci</taxon>
        <taxon>Deinococcales</taxon>
        <taxon>Deinococcaceae</taxon>
        <taxon>Deinococcus</taxon>
    </lineage>
</organism>
<dbReference type="RefSeq" id="WP_184109643.1">
    <property type="nucleotide sequence ID" value="NZ_BNAJ01000001.1"/>
</dbReference>
<name>A0A7W8KCJ9_9DEIO</name>
<reference evidence="3 4" key="3">
    <citation type="submission" date="2020-08" db="EMBL/GenBank/DDBJ databases">
        <title>Genomic Encyclopedia of Type Strains, Phase IV (KMG-IV): sequencing the most valuable type-strain genomes for metagenomic binning, comparative biology and taxonomic classification.</title>
        <authorList>
            <person name="Goeker M."/>
        </authorList>
    </citation>
    <scope>NUCLEOTIDE SEQUENCE [LARGE SCALE GENOMIC DNA]</scope>
    <source>
        <strain evidence="3 4">DSM 27521</strain>
    </source>
</reference>
<gene>
    <name evidence="2" type="ORF">GCM10017781_01600</name>
    <name evidence="3" type="ORF">HNQ07_000879</name>
</gene>
<sequence length="71" mass="7582">MTRPTDDASVGTALTDQQATDLHAKPGRGARHEPGAGEDTGEDATALEPDATHDRLDNDKDLQDEGGTRRR</sequence>
<evidence type="ECO:0000313" key="4">
    <source>
        <dbReference type="Proteomes" id="UP000539473"/>
    </source>
</evidence>
<evidence type="ECO:0000256" key="1">
    <source>
        <dbReference type="SAM" id="MobiDB-lite"/>
    </source>
</evidence>
<proteinExistence type="predicted"/>
<accession>A0A7W8KCJ9</accession>
<evidence type="ECO:0000313" key="2">
    <source>
        <dbReference type="EMBL" id="GHF29303.1"/>
    </source>
</evidence>